<sequence length="359" mass="38475">MSLNGKHPFGVTAPVFYTVLLLSSPAMIWRRRVPASLCAVAILATPVLINASPLPVYLYSVAKYGRGRRSTAVLTAAAALVTAGTEFFSGGNLFAVLPLVLVGVAGPVLLGLYARARRTLLENLQEKTGRLERERSLLRRQTRMEERNRIAREMHDVVAHRVSLMVIHSGALQVAPTSSPEAVRTSELIGEIGRQALDELHQVLGVLRLEEPEESAPRTPNPTLEDLSGLVEQSRATGMTVELTQSGDRPALGGAAERTLYRLIQEALTNVHKHAGAPVTRVRLRYEAEAVHVTVENEPPAAVAADSLPGGGSGLLGLRERVVVLGGEFEAGPRPDGGFRVSAVVPVQAVVPPPRKEAP</sequence>
<evidence type="ECO:0000313" key="12">
    <source>
        <dbReference type="EMBL" id="OEV13358.1"/>
    </source>
</evidence>
<evidence type="ECO:0000256" key="6">
    <source>
        <dbReference type="ARBA" id="ARBA00022777"/>
    </source>
</evidence>
<dbReference type="InterPro" id="IPR050482">
    <property type="entry name" value="Sensor_HK_TwoCompSys"/>
</dbReference>
<keyword evidence="7" id="KW-0067">ATP-binding</keyword>
<dbReference type="CDD" id="cd16917">
    <property type="entry name" value="HATPase_UhpB-NarQ-NarX-like"/>
    <property type="match status" value="1"/>
</dbReference>
<dbReference type="Pfam" id="PF07730">
    <property type="entry name" value="HisKA_3"/>
    <property type="match status" value="1"/>
</dbReference>
<keyword evidence="9" id="KW-0812">Transmembrane</keyword>
<feature type="transmembrane region" description="Helical" evidence="9">
    <location>
        <begin position="94"/>
        <end position="114"/>
    </location>
</feature>
<feature type="domain" description="Signal transduction histidine kinase subgroup 3 dimerisation and phosphoacceptor" evidence="11">
    <location>
        <begin position="146"/>
        <end position="208"/>
    </location>
</feature>
<reference evidence="12 13" key="1">
    <citation type="journal article" date="2016" name="Front. Microbiol.">
        <title>Comparative Genomics Analysis of Streptomyces Species Reveals Their Adaptation to the Marine Environment and Their Diversity at the Genomic Level.</title>
        <authorList>
            <person name="Tian X."/>
            <person name="Zhang Z."/>
            <person name="Yang T."/>
            <person name="Chen M."/>
            <person name="Li J."/>
            <person name="Chen F."/>
            <person name="Yang J."/>
            <person name="Li W."/>
            <person name="Zhang B."/>
            <person name="Zhang Z."/>
            <person name="Wu J."/>
            <person name="Zhang C."/>
            <person name="Long L."/>
            <person name="Xiao J."/>
        </authorList>
    </citation>
    <scope>NUCLEOTIDE SEQUENCE [LARGE SCALE GENOMIC DNA]</scope>
    <source>
        <strain evidence="12 13">SCSIO 10429</strain>
    </source>
</reference>
<dbReference type="InterPro" id="IPR003594">
    <property type="entry name" value="HATPase_dom"/>
</dbReference>
<feature type="transmembrane region" description="Helical" evidence="9">
    <location>
        <begin position="34"/>
        <end position="59"/>
    </location>
</feature>
<keyword evidence="5" id="KW-0547">Nucleotide-binding</keyword>
<protein>
    <recommendedName>
        <fullName evidence="2">histidine kinase</fullName>
        <ecNumber evidence="2">2.7.13.3</ecNumber>
    </recommendedName>
</protein>
<dbReference type="AlphaFoldDB" id="A0A1E7LB28"/>
<keyword evidence="8" id="KW-0902">Two-component regulatory system</keyword>
<dbReference type="Proteomes" id="UP000176005">
    <property type="component" value="Unassembled WGS sequence"/>
</dbReference>
<keyword evidence="9" id="KW-1133">Transmembrane helix</keyword>
<evidence type="ECO:0000256" key="9">
    <source>
        <dbReference type="SAM" id="Phobius"/>
    </source>
</evidence>
<evidence type="ECO:0000256" key="7">
    <source>
        <dbReference type="ARBA" id="ARBA00022840"/>
    </source>
</evidence>
<accession>A0A1E7LB28</accession>
<evidence type="ECO:0000256" key="1">
    <source>
        <dbReference type="ARBA" id="ARBA00000085"/>
    </source>
</evidence>
<gene>
    <name evidence="12" type="ORF">AN218_03930</name>
</gene>
<evidence type="ECO:0000256" key="2">
    <source>
        <dbReference type="ARBA" id="ARBA00012438"/>
    </source>
</evidence>
<evidence type="ECO:0000256" key="3">
    <source>
        <dbReference type="ARBA" id="ARBA00022553"/>
    </source>
</evidence>
<evidence type="ECO:0000256" key="5">
    <source>
        <dbReference type="ARBA" id="ARBA00022741"/>
    </source>
</evidence>
<evidence type="ECO:0000256" key="8">
    <source>
        <dbReference type="ARBA" id="ARBA00023012"/>
    </source>
</evidence>
<keyword evidence="4" id="KW-0808">Transferase</keyword>
<keyword evidence="6" id="KW-0418">Kinase</keyword>
<evidence type="ECO:0000259" key="10">
    <source>
        <dbReference type="Pfam" id="PF02518"/>
    </source>
</evidence>
<dbReference type="SUPFAM" id="SSF55874">
    <property type="entry name" value="ATPase domain of HSP90 chaperone/DNA topoisomerase II/histidine kinase"/>
    <property type="match status" value="1"/>
</dbReference>
<feature type="transmembrane region" description="Helical" evidence="9">
    <location>
        <begin position="9"/>
        <end position="28"/>
    </location>
</feature>
<dbReference type="GO" id="GO:0005524">
    <property type="term" value="F:ATP binding"/>
    <property type="evidence" value="ECO:0007669"/>
    <property type="project" value="UniProtKB-KW"/>
</dbReference>
<evidence type="ECO:0000313" key="13">
    <source>
        <dbReference type="Proteomes" id="UP000176005"/>
    </source>
</evidence>
<dbReference type="PATRIC" id="fig|518642.10.peg.7008"/>
<keyword evidence="3" id="KW-0597">Phosphoprotein</keyword>
<dbReference type="EMBL" id="LJGW01000081">
    <property type="protein sequence ID" value="OEV13358.1"/>
    <property type="molecule type" value="Genomic_DNA"/>
</dbReference>
<dbReference type="GO" id="GO:0046983">
    <property type="term" value="F:protein dimerization activity"/>
    <property type="evidence" value="ECO:0007669"/>
    <property type="project" value="InterPro"/>
</dbReference>
<dbReference type="PANTHER" id="PTHR24421:SF10">
    <property type="entry name" value="NITRATE_NITRITE SENSOR PROTEIN NARQ"/>
    <property type="match status" value="1"/>
</dbReference>
<keyword evidence="13" id="KW-1185">Reference proteome</keyword>
<dbReference type="InterPro" id="IPR036890">
    <property type="entry name" value="HATPase_C_sf"/>
</dbReference>
<name>A0A1E7LB28_9ACTN</name>
<evidence type="ECO:0000259" key="11">
    <source>
        <dbReference type="Pfam" id="PF07730"/>
    </source>
</evidence>
<dbReference type="PANTHER" id="PTHR24421">
    <property type="entry name" value="NITRATE/NITRITE SENSOR PROTEIN NARX-RELATED"/>
    <property type="match status" value="1"/>
</dbReference>
<organism evidence="12 13">
    <name type="scientific">Streptomyces nanshensis</name>
    <dbReference type="NCBI Taxonomy" id="518642"/>
    <lineage>
        <taxon>Bacteria</taxon>
        <taxon>Bacillati</taxon>
        <taxon>Actinomycetota</taxon>
        <taxon>Actinomycetes</taxon>
        <taxon>Kitasatosporales</taxon>
        <taxon>Streptomycetaceae</taxon>
        <taxon>Streptomyces</taxon>
    </lineage>
</organism>
<dbReference type="Gene3D" id="3.30.565.10">
    <property type="entry name" value="Histidine kinase-like ATPase, C-terminal domain"/>
    <property type="match status" value="1"/>
</dbReference>
<dbReference type="EC" id="2.7.13.3" evidence="2"/>
<comment type="caution">
    <text evidence="12">The sequence shown here is derived from an EMBL/GenBank/DDBJ whole genome shotgun (WGS) entry which is preliminary data.</text>
</comment>
<proteinExistence type="predicted"/>
<feature type="domain" description="Histidine kinase/HSP90-like ATPase" evidence="10">
    <location>
        <begin position="257"/>
        <end position="348"/>
    </location>
</feature>
<dbReference type="Pfam" id="PF02518">
    <property type="entry name" value="HATPase_c"/>
    <property type="match status" value="1"/>
</dbReference>
<comment type="catalytic activity">
    <reaction evidence="1">
        <text>ATP + protein L-histidine = ADP + protein N-phospho-L-histidine.</text>
        <dbReference type="EC" id="2.7.13.3"/>
    </reaction>
</comment>
<dbReference type="Gene3D" id="1.20.5.1930">
    <property type="match status" value="1"/>
</dbReference>
<dbReference type="GO" id="GO:0016020">
    <property type="term" value="C:membrane"/>
    <property type="evidence" value="ECO:0007669"/>
    <property type="project" value="InterPro"/>
</dbReference>
<keyword evidence="9" id="KW-0472">Membrane</keyword>
<dbReference type="GO" id="GO:0000155">
    <property type="term" value="F:phosphorelay sensor kinase activity"/>
    <property type="evidence" value="ECO:0007669"/>
    <property type="project" value="InterPro"/>
</dbReference>
<evidence type="ECO:0000256" key="4">
    <source>
        <dbReference type="ARBA" id="ARBA00022679"/>
    </source>
</evidence>
<dbReference type="InterPro" id="IPR011712">
    <property type="entry name" value="Sig_transdc_His_kin_sub3_dim/P"/>
</dbReference>